<dbReference type="EC" id="2.7.1.130" evidence="3 13"/>
<accession>E0TGQ9</accession>
<comment type="catalytic activity">
    <reaction evidence="13">
        <text>a lipid A disaccharide + ATP = a lipid IVA + ADP + H(+)</text>
        <dbReference type="Rhea" id="RHEA:67840"/>
        <dbReference type="ChEBI" id="CHEBI:15378"/>
        <dbReference type="ChEBI" id="CHEBI:30616"/>
        <dbReference type="ChEBI" id="CHEBI:176343"/>
        <dbReference type="ChEBI" id="CHEBI:176425"/>
        <dbReference type="ChEBI" id="CHEBI:456216"/>
        <dbReference type="EC" id="2.7.1.130"/>
    </reaction>
</comment>
<organism evidence="14 15">
    <name type="scientific">Parvularcula bermudensis (strain ATCC BAA-594 / HTCC2503 / KCTC 12087)</name>
    <dbReference type="NCBI Taxonomy" id="314260"/>
    <lineage>
        <taxon>Bacteria</taxon>
        <taxon>Pseudomonadati</taxon>
        <taxon>Pseudomonadota</taxon>
        <taxon>Alphaproteobacteria</taxon>
        <taxon>Parvularculales</taxon>
        <taxon>Parvularculaceae</taxon>
        <taxon>Parvularcula</taxon>
    </lineage>
</organism>
<evidence type="ECO:0000256" key="11">
    <source>
        <dbReference type="ARBA" id="ARBA00023098"/>
    </source>
</evidence>
<reference evidence="14 15" key="2">
    <citation type="journal article" date="2011" name="J. Bacteriol.">
        <title>Complete genome sequence of strain HTCC2503T of Parvularcula bermudensis, the type species of the order "Parvularculales" in the class Alphaproteobacteria.</title>
        <authorList>
            <person name="Oh H.M."/>
            <person name="Kang I."/>
            <person name="Vergin K.L."/>
            <person name="Kang D."/>
            <person name="Rhee K.H."/>
            <person name="Giovannoni S.J."/>
            <person name="Cho J.C."/>
        </authorList>
    </citation>
    <scope>NUCLEOTIDE SEQUENCE [LARGE SCALE GENOMIC DNA]</scope>
    <source>
        <strain evidence="15">ATCC BAA-594 / HTCC2503 / KCTC 12087</strain>
    </source>
</reference>
<evidence type="ECO:0000256" key="8">
    <source>
        <dbReference type="ARBA" id="ARBA00022741"/>
    </source>
</evidence>
<dbReference type="PANTHER" id="PTHR42724">
    <property type="entry name" value="TETRAACYLDISACCHARIDE 4'-KINASE"/>
    <property type="match status" value="1"/>
</dbReference>
<dbReference type="UniPathway" id="UPA00359">
    <property type="reaction ID" value="UER00482"/>
</dbReference>
<keyword evidence="7 13" id="KW-0808">Transferase</keyword>
<gene>
    <name evidence="13" type="primary">lpxK</name>
    <name evidence="14" type="ordered locus">PB2503_13154</name>
</gene>
<dbReference type="EMBL" id="CP002156">
    <property type="protein sequence ID" value="ADM10668.1"/>
    <property type="molecule type" value="Genomic_DNA"/>
</dbReference>
<dbReference type="NCBIfam" id="TIGR00682">
    <property type="entry name" value="lpxK"/>
    <property type="match status" value="1"/>
</dbReference>
<comment type="similarity">
    <text evidence="13">Belongs to the LpxK family.</text>
</comment>
<protein>
    <recommendedName>
        <fullName evidence="4 13">Tetraacyldisaccharide 4'-kinase</fullName>
        <ecNumber evidence="3 13">2.7.1.130</ecNumber>
    </recommendedName>
    <alternativeName>
        <fullName evidence="12 13">Lipid A 4'-kinase</fullName>
    </alternativeName>
</protein>
<dbReference type="STRING" id="314260.PB2503_13154"/>
<dbReference type="SUPFAM" id="SSF52540">
    <property type="entry name" value="P-loop containing nucleoside triphosphate hydrolases"/>
    <property type="match status" value="1"/>
</dbReference>
<comment type="pathway">
    <text evidence="2 13">Glycolipid biosynthesis; lipid IV(A) biosynthesis; lipid IV(A) from (3R)-3-hydroxytetradecanoyl-[acyl-carrier-protein] and UDP-N-acetyl-alpha-D-glucosamine: step 6/6.</text>
</comment>
<evidence type="ECO:0000256" key="9">
    <source>
        <dbReference type="ARBA" id="ARBA00022777"/>
    </source>
</evidence>
<evidence type="ECO:0000256" key="7">
    <source>
        <dbReference type="ARBA" id="ARBA00022679"/>
    </source>
</evidence>
<evidence type="ECO:0000256" key="2">
    <source>
        <dbReference type="ARBA" id="ARBA00004870"/>
    </source>
</evidence>
<dbReference type="RefSeq" id="WP_013301642.1">
    <property type="nucleotide sequence ID" value="NC_014414.1"/>
</dbReference>
<name>E0TGQ9_PARBH</name>
<dbReference type="OrthoDB" id="9766423at2"/>
<keyword evidence="11 13" id="KW-0443">Lipid metabolism</keyword>
<dbReference type="eggNOG" id="COG1663">
    <property type="taxonomic scope" value="Bacteria"/>
</dbReference>
<proteinExistence type="inferred from homology"/>
<dbReference type="HAMAP" id="MF_00409">
    <property type="entry name" value="LpxK"/>
    <property type="match status" value="1"/>
</dbReference>
<feature type="binding site" evidence="13">
    <location>
        <begin position="55"/>
        <end position="62"/>
    </location>
    <ligand>
        <name>ATP</name>
        <dbReference type="ChEBI" id="CHEBI:30616"/>
    </ligand>
</feature>
<comment type="function">
    <text evidence="1 13">Transfers the gamma-phosphate of ATP to the 4'-position of a tetraacyldisaccharide 1-phosphate intermediate (termed DS-1-P) to form tetraacyldisaccharide 1,4'-bis-phosphate (lipid IVA).</text>
</comment>
<keyword evidence="10 13" id="KW-0067">ATP-binding</keyword>
<keyword evidence="6 13" id="KW-0441">Lipid A biosynthesis</keyword>
<keyword evidence="15" id="KW-1185">Reference proteome</keyword>
<keyword evidence="9 13" id="KW-0418">Kinase</keyword>
<evidence type="ECO:0000313" key="14">
    <source>
        <dbReference type="EMBL" id="ADM10668.1"/>
    </source>
</evidence>
<keyword evidence="5 13" id="KW-0444">Lipid biosynthesis</keyword>
<dbReference type="HOGENOM" id="CLU_038816_0_0_5"/>
<dbReference type="PANTHER" id="PTHR42724:SF1">
    <property type="entry name" value="TETRAACYLDISACCHARIDE 4'-KINASE, MITOCHONDRIAL-RELATED"/>
    <property type="match status" value="1"/>
</dbReference>
<dbReference type="InterPro" id="IPR003758">
    <property type="entry name" value="LpxK"/>
</dbReference>
<evidence type="ECO:0000256" key="13">
    <source>
        <dbReference type="HAMAP-Rule" id="MF_00409"/>
    </source>
</evidence>
<evidence type="ECO:0000256" key="10">
    <source>
        <dbReference type="ARBA" id="ARBA00022840"/>
    </source>
</evidence>
<dbReference type="GO" id="GO:0009244">
    <property type="term" value="P:lipopolysaccharide core region biosynthetic process"/>
    <property type="evidence" value="ECO:0007669"/>
    <property type="project" value="TreeGrafter"/>
</dbReference>
<dbReference type="GO" id="GO:0009245">
    <property type="term" value="P:lipid A biosynthetic process"/>
    <property type="evidence" value="ECO:0007669"/>
    <property type="project" value="UniProtKB-UniRule"/>
</dbReference>
<evidence type="ECO:0000256" key="1">
    <source>
        <dbReference type="ARBA" id="ARBA00002274"/>
    </source>
</evidence>
<keyword evidence="8 13" id="KW-0547">Nucleotide-binding</keyword>
<dbReference type="KEGG" id="pbr:PB2503_13154"/>
<dbReference type="Proteomes" id="UP000001302">
    <property type="component" value="Chromosome"/>
</dbReference>
<sequence>MKPPSFWQTPEGRPHPLARALLPISKVYAARVAAKIARHRPYLAGIPVICVGNVTLGGVGKTPFTASLAHRLKRRGRSPMILMRGYGGRLKGPVRVTSTHEAAEVGDEAVMLSRDWPVIIAADRPAGARLAVEAGADVIVMDDGFQNPSLRKDLSFLVVDAAAGLGNGLVFPAGPLREAAGAAMARADALVMVGDGPVPDALGEMTAPVLRARLRAIVPETLIGQRALAFCGIGRPQKFFDDLARQGVDLVATRAFADHHPYTQNDIAQLSSAAAAEEALLVTTRKDRARLSPALCADLVEVDARFDLETETPLDLLLETVLKDRS</sequence>
<reference evidence="15" key="1">
    <citation type="submission" date="2010-08" db="EMBL/GenBank/DDBJ databases">
        <title>Genome sequence of Parvularcula bermudensis HTCC2503.</title>
        <authorList>
            <person name="Kang D.-M."/>
            <person name="Oh H.-M."/>
            <person name="Cho J.-C."/>
        </authorList>
    </citation>
    <scope>NUCLEOTIDE SEQUENCE [LARGE SCALE GENOMIC DNA]</scope>
    <source>
        <strain evidence="15">ATCC BAA-594 / HTCC2503 / KCTC 12087</strain>
    </source>
</reference>
<evidence type="ECO:0000256" key="5">
    <source>
        <dbReference type="ARBA" id="ARBA00022516"/>
    </source>
</evidence>
<dbReference type="GO" id="GO:0009029">
    <property type="term" value="F:lipid-A 4'-kinase activity"/>
    <property type="evidence" value="ECO:0007669"/>
    <property type="project" value="UniProtKB-UniRule"/>
</dbReference>
<evidence type="ECO:0000313" key="15">
    <source>
        <dbReference type="Proteomes" id="UP000001302"/>
    </source>
</evidence>
<dbReference type="InterPro" id="IPR027417">
    <property type="entry name" value="P-loop_NTPase"/>
</dbReference>
<evidence type="ECO:0000256" key="4">
    <source>
        <dbReference type="ARBA" id="ARBA00016436"/>
    </source>
</evidence>
<dbReference type="GO" id="GO:0005524">
    <property type="term" value="F:ATP binding"/>
    <property type="evidence" value="ECO:0007669"/>
    <property type="project" value="UniProtKB-UniRule"/>
</dbReference>
<evidence type="ECO:0000256" key="12">
    <source>
        <dbReference type="ARBA" id="ARBA00029757"/>
    </source>
</evidence>
<dbReference type="Pfam" id="PF02606">
    <property type="entry name" value="LpxK"/>
    <property type="match status" value="1"/>
</dbReference>
<dbReference type="GO" id="GO:0005886">
    <property type="term" value="C:plasma membrane"/>
    <property type="evidence" value="ECO:0007669"/>
    <property type="project" value="TreeGrafter"/>
</dbReference>
<evidence type="ECO:0000256" key="6">
    <source>
        <dbReference type="ARBA" id="ARBA00022556"/>
    </source>
</evidence>
<dbReference type="AlphaFoldDB" id="E0TGQ9"/>
<evidence type="ECO:0000256" key="3">
    <source>
        <dbReference type="ARBA" id="ARBA00012071"/>
    </source>
</evidence>